<keyword evidence="2" id="KW-1185">Reference proteome</keyword>
<evidence type="ECO:0000313" key="2">
    <source>
        <dbReference type="Proteomes" id="UP001597169"/>
    </source>
</evidence>
<proteinExistence type="predicted"/>
<name>A0ABW3PQC8_9BACL</name>
<comment type="caution">
    <text evidence="1">The sequence shown here is derived from an EMBL/GenBank/DDBJ whole genome shotgun (WGS) entry which is preliminary data.</text>
</comment>
<gene>
    <name evidence="1" type="ORF">ACFQ3J_05100</name>
</gene>
<reference evidence="2" key="1">
    <citation type="journal article" date="2019" name="Int. J. Syst. Evol. Microbiol.">
        <title>The Global Catalogue of Microorganisms (GCM) 10K type strain sequencing project: providing services to taxonomists for standard genome sequencing and annotation.</title>
        <authorList>
            <consortium name="The Broad Institute Genomics Platform"/>
            <consortium name="The Broad Institute Genome Sequencing Center for Infectious Disease"/>
            <person name="Wu L."/>
            <person name="Ma J."/>
        </authorList>
    </citation>
    <scope>NUCLEOTIDE SEQUENCE [LARGE SCALE GENOMIC DNA]</scope>
    <source>
        <strain evidence="2">CCUG 53519</strain>
    </source>
</reference>
<dbReference type="RefSeq" id="WP_260067525.1">
    <property type="nucleotide sequence ID" value="NZ_JBHTKX010000001.1"/>
</dbReference>
<protein>
    <submittedName>
        <fullName evidence="1">Uncharacterized protein</fullName>
    </submittedName>
</protein>
<dbReference type="EMBL" id="JBHTKX010000001">
    <property type="protein sequence ID" value="MFD1127555.1"/>
    <property type="molecule type" value="Genomic_DNA"/>
</dbReference>
<accession>A0ABW3PQC8</accession>
<evidence type="ECO:0000313" key="1">
    <source>
        <dbReference type="EMBL" id="MFD1127555.1"/>
    </source>
</evidence>
<sequence>METCRRNAVRRRALTLLFNMLVLVGTVKMADRIVREMMGL</sequence>
<dbReference type="Proteomes" id="UP001597169">
    <property type="component" value="Unassembled WGS sequence"/>
</dbReference>
<organism evidence="1 2">
    <name type="scientific">Paenibacillus provencensis</name>
    <dbReference type="NCBI Taxonomy" id="441151"/>
    <lineage>
        <taxon>Bacteria</taxon>
        <taxon>Bacillati</taxon>
        <taxon>Bacillota</taxon>
        <taxon>Bacilli</taxon>
        <taxon>Bacillales</taxon>
        <taxon>Paenibacillaceae</taxon>
        <taxon>Paenibacillus</taxon>
    </lineage>
</organism>